<dbReference type="Pfam" id="PF22809">
    <property type="entry name" value="DUF7014"/>
    <property type="match status" value="1"/>
</dbReference>
<organism evidence="3 4">
    <name type="scientific">Kaistia defluvii</name>
    <dbReference type="NCBI Taxonomy" id="410841"/>
    <lineage>
        <taxon>Bacteria</taxon>
        <taxon>Pseudomonadati</taxon>
        <taxon>Pseudomonadota</taxon>
        <taxon>Alphaproteobacteria</taxon>
        <taxon>Hyphomicrobiales</taxon>
        <taxon>Kaistiaceae</taxon>
        <taxon>Kaistia</taxon>
    </lineage>
</organism>
<dbReference type="InterPro" id="IPR054280">
    <property type="entry name" value="DUF7014"/>
</dbReference>
<name>A0ABV2R4F7_9HYPH</name>
<keyword evidence="4" id="KW-1185">Reference proteome</keyword>
<dbReference type="Proteomes" id="UP001549321">
    <property type="component" value="Unassembled WGS sequence"/>
</dbReference>
<evidence type="ECO:0000259" key="1">
    <source>
        <dbReference type="Pfam" id="PF18863"/>
    </source>
</evidence>
<dbReference type="Pfam" id="PF18863">
    <property type="entry name" value="AbiJ_NTD4"/>
    <property type="match status" value="1"/>
</dbReference>
<accession>A0ABV2R4F7</accession>
<evidence type="ECO:0000259" key="2">
    <source>
        <dbReference type="Pfam" id="PF22809"/>
    </source>
</evidence>
<evidence type="ECO:0000313" key="4">
    <source>
        <dbReference type="Proteomes" id="UP001549321"/>
    </source>
</evidence>
<dbReference type="RefSeq" id="WP_354553716.1">
    <property type="nucleotide sequence ID" value="NZ_JBEPSM010000004.1"/>
</dbReference>
<gene>
    <name evidence="3" type="ORF">ABIE08_004132</name>
</gene>
<sequence length="309" mass="34856">MALPQLYSRRKRQSEAKEADVYQYEKIPEHLRIQVVQIIGDGLGPYSNSRNFPSSTAPLYDHIVKTMRREIGVHQLSGGYEPDVELFRWLELTNDLDAWIDAVELSLTVIDRIVRESWHSYSSIVRSTPDNVIEEINARFREAGFGFQFNEGEMIRVDSVIIHQEVVLPVLHLLREPRFEAAENEYREAHAAYRNGKLEDSLVGCARALESVLKVIGAKRGWDIKENDAASRLIHAAAESGFLPSFHRTALNHLVGLIESSTPTVRNKMGGHGAGTEPRAVPRHLAAYQLHQTAAVLLFLAEQDELLDS</sequence>
<evidence type="ECO:0000313" key="3">
    <source>
        <dbReference type="EMBL" id="MET4636174.1"/>
    </source>
</evidence>
<feature type="domain" description="DUF7014" evidence="2">
    <location>
        <begin position="179"/>
        <end position="305"/>
    </location>
</feature>
<reference evidence="3 4" key="1">
    <citation type="submission" date="2024-06" db="EMBL/GenBank/DDBJ databases">
        <title>Sorghum-associated microbial communities from plants grown in Nebraska, USA.</title>
        <authorList>
            <person name="Schachtman D."/>
        </authorList>
    </citation>
    <scope>NUCLEOTIDE SEQUENCE [LARGE SCALE GENOMIC DNA]</scope>
    <source>
        <strain evidence="3 4">3207</strain>
    </source>
</reference>
<comment type="caution">
    <text evidence="3">The sequence shown here is derived from an EMBL/GenBank/DDBJ whole genome shotgun (WGS) entry which is preliminary data.</text>
</comment>
<dbReference type="EMBL" id="JBEPSM010000004">
    <property type="protein sequence ID" value="MET4636174.1"/>
    <property type="molecule type" value="Genomic_DNA"/>
</dbReference>
<protein>
    <recommendedName>
        <fullName evidence="5">Abortive infection protein-like C-terminal domain-containing protein</fullName>
    </recommendedName>
</protein>
<dbReference type="InterPro" id="IPR049503">
    <property type="entry name" value="AbiJ_NTD4"/>
</dbReference>
<dbReference type="NCBIfam" id="NF046078">
    <property type="entry name" value="STM4504_CBY0614"/>
    <property type="match status" value="1"/>
</dbReference>
<feature type="domain" description="HEPN AbiJ-N-terminal" evidence="1">
    <location>
        <begin position="6"/>
        <end position="166"/>
    </location>
</feature>
<evidence type="ECO:0008006" key="5">
    <source>
        <dbReference type="Google" id="ProtNLM"/>
    </source>
</evidence>
<proteinExistence type="predicted"/>